<accession>A0AAD7FN22</accession>
<keyword evidence="4 8" id="KW-0479">Metal-binding</keyword>
<dbReference type="PRINTS" id="PR00385">
    <property type="entry name" value="P450"/>
</dbReference>
<evidence type="ECO:0000256" key="4">
    <source>
        <dbReference type="ARBA" id="ARBA00022723"/>
    </source>
</evidence>
<dbReference type="AlphaFoldDB" id="A0AAD7FN22"/>
<keyword evidence="5" id="KW-0560">Oxidoreductase</keyword>
<dbReference type="SUPFAM" id="SSF48264">
    <property type="entry name" value="Cytochrome P450"/>
    <property type="match status" value="1"/>
</dbReference>
<dbReference type="PANTHER" id="PTHR24305">
    <property type="entry name" value="CYTOCHROME P450"/>
    <property type="match status" value="1"/>
</dbReference>
<dbReference type="InterPro" id="IPR002401">
    <property type="entry name" value="Cyt_P450_E_grp-I"/>
</dbReference>
<reference evidence="9" key="1">
    <citation type="submission" date="2023-03" db="EMBL/GenBank/DDBJ databases">
        <title>Massive genome expansion in bonnet fungi (Mycena s.s.) driven by repeated elements and novel gene families across ecological guilds.</title>
        <authorList>
            <consortium name="Lawrence Berkeley National Laboratory"/>
            <person name="Harder C.B."/>
            <person name="Miyauchi S."/>
            <person name="Viragh M."/>
            <person name="Kuo A."/>
            <person name="Thoen E."/>
            <person name="Andreopoulos B."/>
            <person name="Lu D."/>
            <person name="Skrede I."/>
            <person name="Drula E."/>
            <person name="Henrissat B."/>
            <person name="Morin E."/>
            <person name="Kohler A."/>
            <person name="Barry K."/>
            <person name="LaButti K."/>
            <person name="Morin E."/>
            <person name="Salamov A."/>
            <person name="Lipzen A."/>
            <person name="Mereny Z."/>
            <person name="Hegedus B."/>
            <person name="Baldrian P."/>
            <person name="Stursova M."/>
            <person name="Weitz H."/>
            <person name="Taylor A."/>
            <person name="Grigoriev I.V."/>
            <person name="Nagy L.G."/>
            <person name="Martin F."/>
            <person name="Kauserud H."/>
        </authorList>
    </citation>
    <scope>NUCLEOTIDE SEQUENCE</scope>
    <source>
        <strain evidence="9">9284</strain>
    </source>
</reference>
<dbReference type="EMBL" id="JARKIF010000008">
    <property type="protein sequence ID" value="KAJ7633021.1"/>
    <property type="molecule type" value="Genomic_DNA"/>
</dbReference>
<dbReference type="GO" id="GO:0005506">
    <property type="term" value="F:iron ion binding"/>
    <property type="evidence" value="ECO:0007669"/>
    <property type="project" value="InterPro"/>
</dbReference>
<dbReference type="InterPro" id="IPR036396">
    <property type="entry name" value="Cyt_P450_sf"/>
</dbReference>
<feature type="binding site" description="axial binding residue" evidence="8">
    <location>
        <position position="480"/>
    </location>
    <ligand>
        <name>heme</name>
        <dbReference type="ChEBI" id="CHEBI:30413"/>
    </ligand>
    <ligandPart>
        <name>Fe</name>
        <dbReference type="ChEBI" id="CHEBI:18248"/>
    </ligandPart>
</feature>
<evidence type="ECO:0000313" key="9">
    <source>
        <dbReference type="EMBL" id="KAJ7633021.1"/>
    </source>
</evidence>
<sequence>MPISSSHPTLLAVVLALLNHLYFHRFTPTKANKPILLLTIQPLLLFLATPSSSSLSGISVVFLSTLCISIALYRISPWHPLAHIPGPFLPRITKLWGAWTVASGRAHRVNKALHDKYGPFVRTGPNEISVIHVDAVKAVLGTGGFPKGAFYEGRKDPSLQSGNLLVLLGDAHANRRRIWNRGMSTESLDEYETTILGKRIVQLMDRLDGLRPGPVNMAEWINYFTFDVMGDMAFGGGFEMLRDGGDKEGLWTLIEASIKTSAVISQTPWAISVVHLIPGATRSLKTIRKFGAICAANRVKAGSKVKDLWYHLMDEAEMEKEKPAFSEVVADGTLSILAGSDTTSSALSSFVWLLLSNPRIYQRVQAEVDTIYPDEESTLDSSRHGELKLLTACINETLRLQPSLRTNGPRQVPPGEGRVVAGRFIPEHTQIYVPPYSLHRNAEYFSFPDTFDPDRWLRDRVGESDNTTAFIPFSYGAANCVGKALAWREMLMVASTLVKRFEMRFAEGFESTHWDENLHDYMVTSVDAPLLVEISRRV</sequence>
<dbReference type="Proteomes" id="UP001221142">
    <property type="component" value="Unassembled WGS sequence"/>
</dbReference>
<keyword evidence="8" id="KW-0349">Heme</keyword>
<dbReference type="GO" id="GO:0016705">
    <property type="term" value="F:oxidoreductase activity, acting on paired donors, with incorporation or reduction of molecular oxygen"/>
    <property type="evidence" value="ECO:0007669"/>
    <property type="project" value="InterPro"/>
</dbReference>
<dbReference type="PRINTS" id="PR00463">
    <property type="entry name" value="EP450I"/>
</dbReference>
<name>A0AAD7FN22_9AGAR</name>
<evidence type="ECO:0000256" key="7">
    <source>
        <dbReference type="ARBA" id="ARBA00023033"/>
    </source>
</evidence>
<comment type="pathway">
    <text evidence="2">Secondary metabolite biosynthesis.</text>
</comment>
<dbReference type="CDD" id="cd11061">
    <property type="entry name" value="CYP67-like"/>
    <property type="match status" value="1"/>
</dbReference>
<dbReference type="Pfam" id="PF00067">
    <property type="entry name" value="p450"/>
    <property type="match status" value="1"/>
</dbReference>
<dbReference type="InterPro" id="IPR050121">
    <property type="entry name" value="Cytochrome_P450_monoxygenase"/>
</dbReference>
<evidence type="ECO:0000313" key="10">
    <source>
        <dbReference type="Proteomes" id="UP001221142"/>
    </source>
</evidence>
<evidence type="ECO:0000256" key="5">
    <source>
        <dbReference type="ARBA" id="ARBA00023002"/>
    </source>
</evidence>
<dbReference type="GO" id="GO:0004497">
    <property type="term" value="F:monooxygenase activity"/>
    <property type="evidence" value="ECO:0007669"/>
    <property type="project" value="UniProtKB-KW"/>
</dbReference>
<evidence type="ECO:0000256" key="1">
    <source>
        <dbReference type="ARBA" id="ARBA00001971"/>
    </source>
</evidence>
<evidence type="ECO:0000256" key="8">
    <source>
        <dbReference type="PIRSR" id="PIRSR602401-1"/>
    </source>
</evidence>
<comment type="similarity">
    <text evidence="3">Belongs to the cytochrome P450 family.</text>
</comment>
<comment type="cofactor">
    <cofactor evidence="1 8">
        <name>heme</name>
        <dbReference type="ChEBI" id="CHEBI:30413"/>
    </cofactor>
</comment>
<keyword evidence="6 8" id="KW-0408">Iron</keyword>
<dbReference type="GO" id="GO:0020037">
    <property type="term" value="F:heme binding"/>
    <property type="evidence" value="ECO:0007669"/>
    <property type="project" value="InterPro"/>
</dbReference>
<evidence type="ECO:0000256" key="2">
    <source>
        <dbReference type="ARBA" id="ARBA00005179"/>
    </source>
</evidence>
<dbReference type="InterPro" id="IPR001128">
    <property type="entry name" value="Cyt_P450"/>
</dbReference>
<dbReference type="Gene3D" id="1.10.630.10">
    <property type="entry name" value="Cytochrome P450"/>
    <property type="match status" value="1"/>
</dbReference>
<dbReference type="PANTHER" id="PTHR24305:SF187">
    <property type="entry name" value="P450, PUTATIVE (EUROFUNG)-RELATED"/>
    <property type="match status" value="1"/>
</dbReference>
<organism evidence="9 10">
    <name type="scientific">Roridomyces roridus</name>
    <dbReference type="NCBI Taxonomy" id="1738132"/>
    <lineage>
        <taxon>Eukaryota</taxon>
        <taxon>Fungi</taxon>
        <taxon>Dikarya</taxon>
        <taxon>Basidiomycota</taxon>
        <taxon>Agaricomycotina</taxon>
        <taxon>Agaricomycetes</taxon>
        <taxon>Agaricomycetidae</taxon>
        <taxon>Agaricales</taxon>
        <taxon>Marasmiineae</taxon>
        <taxon>Mycenaceae</taxon>
        <taxon>Roridomyces</taxon>
    </lineage>
</organism>
<protein>
    <submittedName>
        <fullName evidence="9">Cytochrome P450</fullName>
    </submittedName>
</protein>
<keyword evidence="7" id="KW-0503">Monooxygenase</keyword>
<keyword evidence="10" id="KW-1185">Reference proteome</keyword>
<evidence type="ECO:0000256" key="3">
    <source>
        <dbReference type="ARBA" id="ARBA00010617"/>
    </source>
</evidence>
<evidence type="ECO:0000256" key="6">
    <source>
        <dbReference type="ARBA" id="ARBA00023004"/>
    </source>
</evidence>
<proteinExistence type="inferred from homology"/>
<comment type="caution">
    <text evidence="9">The sequence shown here is derived from an EMBL/GenBank/DDBJ whole genome shotgun (WGS) entry which is preliminary data.</text>
</comment>
<gene>
    <name evidence="9" type="ORF">FB45DRAFT_832438</name>
</gene>